<name>A0A5B7FL05_PORTR</name>
<dbReference type="EMBL" id="VSRR010006913">
    <property type="protein sequence ID" value="MPC45829.1"/>
    <property type="molecule type" value="Genomic_DNA"/>
</dbReference>
<evidence type="ECO:0000313" key="2">
    <source>
        <dbReference type="Proteomes" id="UP000324222"/>
    </source>
</evidence>
<gene>
    <name evidence="1" type="ORF">E2C01_039535</name>
</gene>
<reference evidence="1 2" key="1">
    <citation type="submission" date="2019-05" db="EMBL/GenBank/DDBJ databases">
        <title>Another draft genome of Portunus trituberculatus and its Hox gene families provides insights of decapod evolution.</title>
        <authorList>
            <person name="Jeong J.-H."/>
            <person name="Song I."/>
            <person name="Kim S."/>
            <person name="Choi T."/>
            <person name="Kim D."/>
            <person name="Ryu S."/>
            <person name="Kim W."/>
        </authorList>
    </citation>
    <scope>NUCLEOTIDE SEQUENCE [LARGE SCALE GENOMIC DNA]</scope>
    <source>
        <tissue evidence="1">Muscle</tissue>
    </source>
</reference>
<accession>A0A5B7FL05</accession>
<proteinExistence type="predicted"/>
<dbReference type="Proteomes" id="UP000324222">
    <property type="component" value="Unassembled WGS sequence"/>
</dbReference>
<comment type="caution">
    <text evidence="1">The sequence shown here is derived from an EMBL/GenBank/DDBJ whole genome shotgun (WGS) entry which is preliminary data.</text>
</comment>
<protein>
    <submittedName>
        <fullName evidence="1">Uncharacterized protein</fullName>
    </submittedName>
</protein>
<evidence type="ECO:0000313" key="1">
    <source>
        <dbReference type="EMBL" id="MPC45829.1"/>
    </source>
</evidence>
<keyword evidence="2" id="KW-1185">Reference proteome</keyword>
<sequence>MPFLPLDCCQDSNLCT</sequence>
<dbReference type="AlphaFoldDB" id="A0A5B7FL05"/>
<organism evidence="1 2">
    <name type="scientific">Portunus trituberculatus</name>
    <name type="common">Swimming crab</name>
    <name type="synonym">Neptunus trituberculatus</name>
    <dbReference type="NCBI Taxonomy" id="210409"/>
    <lineage>
        <taxon>Eukaryota</taxon>
        <taxon>Metazoa</taxon>
        <taxon>Ecdysozoa</taxon>
        <taxon>Arthropoda</taxon>
        <taxon>Crustacea</taxon>
        <taxon>Multicrustacea</taxon>
        <taxon>Malacostraca</taxon>
        <taxon>Eumalacostraca</taxon>
        <taxon>Eucarida</taxon>
        <taxon>Decapoda</taxon>
        <taxon>Pleocyemata</taxon>
        <taxon>Brachyura</taxon>
        <taxon>Eubrachyura</taxon>
        <taxon>Portunoidea</taxon>
        <taxon>Portunidae</taxon>
        <taxon>Portuninae</taxon>
        <taxon>Portunus</taxon>
    </lineage>
</organism>